<evidence type="ECO:0000259" key="5">
    <source>
        <dbReference type="Pfam" id="PF04542"/>
    </source>
</evidence>
<dbReference type="EMBL" id="JACIEP010000028">
    <property type="protein sequence ID" value="MBB4038287.1"/>
    <property type="molecule type" value="Genomic_DNA"/>
</dbReference>
<dbReference type="Pfam" id="PF08281">
    <property type="entry name" value="Sigma70_r4_2"/>
    <property type="match status" value="1"/>
</dbReference>
<dbReference type="SUPFAM" id="SSF88659">
    <property type="entry name" value="Sigma3 and sigma4 domains of RNA polymerase sigma factors"/>
    <property type="match status" value="1"/>
</dbReference>
<evidence type="ECO:0000259" key="6">
    <source>
        <dbReference type="Pfam" id="PF08281"/>
    </source>
</evidence>
<dbReference type="GO" id="GO:0003677">
    <property type="term" value="F:DNA binding"/>
    <property type="evidence" value="ECO:0007669"/>
    <property type="project" value="InterPro"/>
</dbReference>
<proteinExistence type="inferred from homology"/>
<dbReference type="GO" id="GO:0006352">
    <property type="term" value="P:DNA-templated transcription initiation"/>
    <property type="evidence" value="ECO:0007669"/>
    <property type="project" value="InterPro"/>
</dbReference>
<dbReference type="PANTHER" id="PTHR43133:SF46">
    <property type="entry name" value="RNA POLYMERASE SIGMA-70 FACTOR ECF SUBFAMILY"/>
    <property type="match status" value="1"/>
</dbReference>
<dbReference type="InterPro" id="IPR013324">
    <property type="entry name" value="RNA_pol_sigma_r3/r4-like"/>
</dbReference>
<keyword evidence="3" id="KW-0731">Sigma factor</keyword>
<dbReference type="GO" id="GO:0016987">
    <property type="term" value="F:sigma factor activity"/>
    <property type="evidence" value="ECO:0007669"/>
    <property type="project" value="UniProtKB-KW"/>
</dbReference>
<dbReference type="Gene3D" id="1.10.1740.10">
    <property type="match status" value="1"/>
</dbReference>
<dbReference type="InterPro" id="IPR013249">
    <property type="entry name" value="RNA_pol_sigma70_r4_t2"/>
</dbReference>
<keyword evidence="2" id="KW-0805">Transcription regulation</keyword>
<dbReference type="NCBIfam" id="TIGR02937">
    <property type="entry name" value="sigma70-ECF"/>
    <property type="match status" value="1"/>
</dbReference>
<dbReference type="AlphaFoldDB" id="A0A840CQA7"/>
<dbReference type="RefSeq" id="WP_183309076.1">
    <property type="nucleotide sequence ID" value="NZ_JACIEP010000028.1"/>
</dbReference>
<dbReference type="InterPro" id="IPR014284">
    <property type="entry name" value="RNA_pol_sigma-70_dom"/>
</dbReference>
<comment type="caution">
    <text evidence="7">The sequence shown here is derived from an EMBL/GenBank/DDBJ whole genome shotgun (WGS) entry which is preliminary data.</text>
</comment>
<dbReference type="NCBIfam" id="TIGR02985">
    <property type="entry name" value="Sig70_bacteroi1"/>
    <property type="match status" value="1"/>
</dbReference>
<comment type="similarity">
    <text evidence="1">Belongs to the sigma-70 factor family. ECF subfamily.</text>
</comment>
<name>A0A840CQA7_9BACT</name>
<dbReference type="SUPFAM" id="SSF88946">
    <property type="entry name" value="Sigma2 domain of RNA polymerase sigma factors"/>
    <property type="match status" value="1"/>
</dbReference>
<evidence type="ECO:0000256" key="3">
    <source>
        <dbReference type="ARBA" id="ARBA00023082"/>
    </source>
</evidence>
<organism evidence="7 8">
    <name type="scientific">Dysgonomonas hofstadii</name>
    <dbReference type="NCBI Taxonomy" id="637886"/>
    <lineage>
        <taxon>Bacteria</taxon>
        <taxon>Pseudomonadati</taxon>
        <taxon>Bacteroidota</taxon>
        <taxon>Bacteroidia</taxon>
        <taxon>Bacteroidales</taxon>
        <taxon>Dysgonomonadaceae</taxon>
        <taxon>Dysgonomonas</taxon>
    </lineage>
</organism>
<feature type="domain" description="RNA polymerase sigma-70 region 2" evidence="5">
    <location>
        <begin position="15"/>
        <end position="80"/>
    </location>
</feature>
<evidence type="ECO:0000256" key="1">
    <source>
        <dbReference type="ARBA" id="ARBA00010641"/>
    </source>
</evidence>
<dbReference type="Gene3D" id="1.10.10.10">
    <property type="entry name" value="Winged helix-like DNA-binding domain superfamily/Winged helix DNA-binding domain"/>
    <property type="match status" value="1"/>
</dbReference>
<evidence type="ECO:0000313" key="8">
    <source>
        <dbReference type="Proteomes" id="UP000555103"/>
    </source>
</evidence>
<evidence type="ECO:0000256" key="4">
    <source>
        <dbReference type="ARBA" id="ARBA00023163"/>
    </source>
</evidence>
<protein>
    <submittedName>
        <fullName evidence="7">RNA polymerase sigma-70 factor (ECF subfamily)</fullName>
    </submittedName>
</protein>
<sequence>MQIENTDIKQFSSIFLENRSRFVNFAASYLRDEAIAEDIVMESFLYYWENRDSLDNIVNIPAYILVIVKHKSLNYLRNQSSHRKIENNIKNYQERLLQENIVSLEACDPQYLFSDEVQQIIDSVLISLPEKTREIFIRSRFKSQSYKEIASELSITEKSVEFNISKALKIFRVALRDYFPVFLYLLHFH</sequence>
<feature type="domain" description="RNA polymerase sigma factor 70 region 4 type 2" evidence="6">
    <location>
        <begin position="119"/>
        <end position="169"/>
    </location>
</feature>
<dbReference type="InterPro" id="IPR014327">
    <property type="entry name" value="RNA_pol_sigma70_bacteroid"/>
</dbReference>
<dbReference type="InterPro" id="IPR013325">
    <property type="entry name" value="RNA_pol_sigma_r2"/>
</dbReference>
<accession>A0A840CQA7</accession>
<gene>
    <name evidence="7" type="ORF">GGR21_004219</name>
</gene>
<dbReference type="Pfam" id="PF04542">
    <property type="entry name" value="Sigma70_r2"/>
    <property type="match status" value="1"/>
</dbReference>
<dbReference type="InterPro" id="IPR036388">
    <property type="entry name" value="WH-like_DNA-bd_sf"/>
</dbReference>
<dbReference type="InterPro" id="IPR007627">
    <property type="entry name" value="RNA_pol_sigma70_r2"/>
</dbReference>
<evidence type="ECO:0000313" key="7">
    <source>
        <dbReference type="EMBL" id="MBB4038287.1"/>
    </source>
</evidence>
<evidence type="ECO:0000256" key="2">
    <source>
        <dbReference type="ARBA" id="ARBA00023015"/>
    </source>
</evidence>
<reference evidence="7 8" key="1">
    <citation type="submission" date="2020-08" db="EMBL/GenBank/DDBJ databases">
        <title>Genomic Encyclopedia of Type Strains, Phase IV (KMG-IV): sequencing the most valuable type-strain genomes for metagenomic binning, comparative biology and taxonomic classification.</title>
        <authorList>
            <person name="Goeker M."/>
        </authorList>
    </citation>
    <scope>NUCLEOTIDE SEQUENCE [LARGE SCALE GENOMIC DNA]</scope>
    <source>
        <strain evidence="7 8">DSM 104969</strain>
    </source>
</reference>
<keyword evidence="4" id="KW-0804">Transcription</keyword>
<dbReference type="InterPro" id="IPR039425">
    <property type="entry name" value="RNA_pol_sigma-70-like"/>
</dbReference>
<dbReference type="Proteomes" id="UP000555103">
    <property type="component" value="Unassembled WGS sequence"/>
</dbReference>
<keyword evidence="8" id="KW-1185">Reference proteome</keyword>
<dbReference type="PANTHER" id="PTHR43133">
    <property type="entry name" value="RNA POLYMERASE ECF-TYPE SIGMA FACTO"/>
    <property type="match status" value="1"/>
</dbReference>